<feature type="compositionally biased region" description="Low complexity" evidence="1">
    <location>
        <begin position="13"/>
        <end position="22"/>
    </location>
</feature>
<dbReference type="RefSeq" id="XP_016765372.1">
    <property type="nucleotide sequence ID" value="XM_016908546.1"/>
</dbReference>
<dbReference type="Proteomes" id="UP000016931">
    <property type="component" value="Unassembled WGS sequence"/>
</dbReference>
<feature type="region of interest" description="Disordered" evidence="1">
    <location>
        <begin position="1"/>
        <end position="30"/>
    </location>
</feature>
<sequence length="135" mass="14841">MPHVHVASRRLESSSSSSSSSSQAGAGGDNNFVKRLTLFKVAKDEDIEAVLKAYEILRSTALRDGKPYIVSNSSRRILNTSSPLSEGYTIASQSIFKNHQDHAFYDQECPAHRELKKTTSRVRTGVMTVVTEGPL</sequence>
<dbReference type="eggNOG" id="ENOG502STNI">
    <property type="taxonomic scope" value="Eukaryota"/>
</dbReference>
<reference evidence="3 4" key="1">
    <citation type="journal article" date="2012" name="PLoS Pathog.">
        <title>Diverse lifestyles and strategies of plant pathogenesis encoded in the genomes of eighteen Dothideomycetes fungi.</title>
        <authorList>
            <person name="Ohm R.A."/>
            <person name="Feau N."/>
            <person name="Henrissat B."/>
            <person name="Schoch C.L."/>
            <person name="Horwitz B.A."/>
            <person name="Barry K.W."/>
            <person name="Condon B.J."/>
            <person name="Copeland A.C."/>
            <person name="Dhillon B."/>
            <person name="Glaser F."/>
            <person name="Hesse C.N."/>
            <person name="Kosti I."/>
            <person name="LaButti K."/>
            <person name="Lindquist E.A."/>
            <person name="Lucas S."/>
            <person name="Salamov A.A."/>
            <person name="Bradshaw R.E."/>
            <person name="Ciuffetti L."/>
            <person name="Hamelin R.C."/>
            <person name="Kema G.H.J."/>
            <person name="Lawrence C."/>
            <person name="Scott J.A."/>
            <person name="Spatafora J.W."/>
            <person name="Turgeon B.G."/>
            <person name="de Wit P.J.G.M."/>
            <person name="Zhong S."/>
            <person name="Goodwin S.B."/>
            <person name="Grigoriev I.V."/>
        </authorList>
    </citation>
    <scope>NUCLEOTIDE SEQUENCE [LARGE SCALE GENOMIC DNA]</scope>
    <source>
        <strain evidence="3 4">SO2202</strain>
    </source>
</reference>
<evidence type="ECO:0000313" key="3">
    <source>
        <dbReference type="EMBL" id="EMF17251.1"/>
    </source>
</evidence>
<keyword evidence="4" id="KW-1185">Reference proteome</keyword>
<dbReference type="GeneID" id="27905683"/>
<dbReference type="EMBL" id="KB456260">
    <property type="protein sequence ID" value="EMF17251.1"/>
    <property type="molecule type" value="Genomic_DNA"/>
</dbReference>
<proteinExistence type="predicted"/>
<evidence type="ECO:0000313" key="4">
    <source>
        <dbReference type="Proteomes" id="UP000016931"/>
    </source>
</evidence>
<feature type="domain" description="Stress-response A/B barrel" evidence="2">
    <location>
        <begin position="33"/>
        <end position="135"/>
    </location>
</feature>
<evidence type="ECO:0000256" key="1">
    <source>
        <dbReference type="SAM" id="MobiDB-lite"/>
    </source>
</evidence>
<dbReference type="InterPro" id="IPR011008">
    <property type="entry name" value="Dimeric_a/b-barrel"/>
</dbReference>
<dbReference type="InterPro" id="IPR013097">
    <property type="entry name" value="Dabb"/>
</dbReference>
<dbReference type="HOGENOM" id="CLU_120569_1_0_1"/>
<dbReference type="Gene3D" id="3.30.70.100">
    <property type="match status" value="1"/>
</dbReference>
<dbReference type="OMA" id="TYFEPIE"/>
<gene>
    <name evidence="3" type="ORF">SEPMUDRAFT_33688</name>
</gene>
<dbReference type="AlphaFoldDB" id="N1QJ46"/>
<accession>N1QJ46</accession>
<name>N1QJ46_SPHMS</name>
<protein>
    <recommendedName>
        <fullName evidence="2">Stress-response A/B barrel domain-containing protein</fullName>
    </recommendedName>
</protein>
<evidence type="ECO:0000259" key="2">
    <source>
        <dbReference type="PROSITE" id="PS51502"/>
    </source>
</evidence>
<dbReference type="PROSITE" id="PS51502">
    <property type="entry name" value="S_R_A_B_BARREL"/>
    <property type="match status" value="1"/>
</dbReference>
<dbReference type="SUPFAM" id="SSF54909">
    <property type="entry name" value="Dimeric alpha+beta barrel"/>
    <property type="match status" value="1"/>
</dbReference>
<organism evidence="3 4">
    <name type="scientific">Sphaerulina musiva (strain SO2202)</name>
    <name type="common">Poplar stem canker fungus</name>
    <name type="synonym">Septoria musiva</name>
    <dbReference type="NCBI Taxonomy" id="692275"/>
    <lineage>
        <taxon>Eukaryota</taxon>
        <taxon>Fungi</taxon>
        <taxon>Dikarya</taxon>
        <taxon>Ascomycota</taxon>
        <taxon>Pezizomycotina</taxon>
        <taxon>Dothideomycetes</taxon>
        <taxon>Dothideomycetidae</taxon>
        <taxon>Mycosphaerellales</taxon>
        <taxon>Mycosphaerellaceae</taxon>
        <taxon>Sphaerulina</taxon>
    </lineage>
</organism>
<dbReference type="Pfam" id="PF07876">
    <property type="entry name" value="Dabb"/>
    <property type="match status" value="1"/>
</dbReference>
<dbReference type="SMART" id="SM00886">
    <property type="entry name" value="Dabb"/>
    <property type="match status" value="1"/>
</dbReference>
<dbReference type="OrthoDB" id="3830014at2759"/>